<gene>
    <name evidence="1" type="ORF">R1flu_027119</name>
</gene>
<accession>A0ABD1XKY2</accession>
<reference evidence="1 2" key="1">
    <citation type="submission" date="2024-09" db="EMBL/GenBank/DDBJ databases">
        <title>Chromosome-scale assembly of Riccia fluitans.</title>
        <authorList>
            <person name="Paukszto L."/>
            <person name="Sawicki J."/>
            <person name="Karawczyk K."/>
            <person name="Piernik-Szablinska J."/>
            <person name="Szczecinska M."/>
            <person name="Mazdziarz M."/>
        </authorList>
    </citation>
    <scope>NUCLEOTIDE SEQUENCE [LARGE SCALE GENOMIC DNA]</scope>
    <source>
        <strain evidence="1">Rf_01</strain>
        <tissue evidence="1">Aerial parts of the thallus</tissue>
    </source>
</reference>
<sequence>MNKPQPSQPQSQQTLLALKNNSSLRWGDETVRRWVVRTSPWGTAGETWSQTANWLSTHRWGILIVGIRAASERRRLGRQLEK</sequence>
<dbReference type="AlphaFoldDB" id="A0ABD1XKY2"/>
<dbReference type="Proteomes" id="UP001605036">
    <property type="component" value="Unassembled WGS sequence"/>
</dbReference>
<dbReference type="EMBL" id="JBHFFA010000008">
    <property type="protein sequence ID" value="KAL2608546.1"/>
    <property type="molecule type" value="Genomic_DNA"/>
</dbReference>
<organism evidence="1 2">
    <name type="scientific">Riccia fluitans</name>
    <dbReference type="NCBI Taxonomy" id="41844"/>
    <lineage>
        <taxon>Eukaryota</taxon>
        <taxon>Viridiplantae</taxon>
        <taxon>Streptophyta</taxon>
        <taxon>Embryophyta</taxon>
        <taxon>Marchantiophyta</taxon>
        <taxon>Marchantiopsida</taxon>
        <taxon>Marchantiidae</taxon>
        <taxon>Marchantiales</taxon>
        <taxon>Ricciaceae</taxon>
        <taxon>Riccia</taxon>
    </lineage>
</organism>
<evidence type="ECO:0000313" key="2">
    <source>
        <dbReference type="Proteomes" id="UP001605036"/>
    </source>
</evidence>
<comment type="caution">
    <text evidence="1">The sequence shown here is derived from an EMBL/GenBank/DDBJ whole genome shotgun (WGS) entry which is preliminary data.</text>
</comment>
<proteinExistence type="predicted"/>
<keyword evidence="2" id="KW-1185">Reference proteome</keyword>
<name>A0ABD1XKY2_9MARC</name>
<evidence type="ECO:0000313" key="1">
    <source>
        <dbReference type="EMBL" id="KAL2608546.1"/>
    </source>
</evidence>
<protein>
    <submittedName>
        <fullName evidence="1">Uncharacterized protein</fullName>
    </submittedName>
</protein>